<proteinExistence type="predicted"/>
<dbReference type="EMBL" id="JACSDZ010000019">
    <property type="protein sequence ID" value="KAF7383129.1"/>
    <property type="molecule type" value="Genomic_DNA"/>
</dbReference>
<dbReference type="Proteomes" id="UP000617340">
    <property type="component" value="Unassembled WGS sequence"/>
</dbReference>
<keyword evidence="2" id="KW-1185">Reference proteome</keyword>
<name>A0A834J9Y0_VESGE</name>
<reference evidence="1" key="1">
    <citation type="journal article" date="2020" name="G3 (Bethesda)">
        <title>High-Quality Assemblies for Three Invasive Social Wasps from the &lt;i&gt;Vespula&lt;/i&gt; Genus.</title>
        <authorList>
            <person name="Harrop T.W.R."/>
            <person name="Guhlin J."/>
            <person name="McLaughlin G.M."/>
            <person name="Permina E."/>
            <person name="Stockwell P."/>
            <person name="Gilligan J."/>
            <person name="Le Lec M.F."/>
            <person name="Gruber M.A.M."/>
            <person name="Quinn O."/>
            <person name="Lovegrove M."/>
            <person name="Duncan E.J."/>
            <person name="Remnant E.J."/>
            <person name="Van Eeckhoven J."/>
            <person name="Graham B."/>
            <person name="Knapp R.A."/>
            <person name="Langford K.W."/>
            <person name="Kronenberg Z."/>
            <person name="Press M.O."/>
            <person name="Eacker S.M."/>
            <person name="Wilson-Rankin E.E."/>
            <person name="Purcell J."/>
            <person name="Lester P.J."/>
            <person name="Dearden P.K."/>
        </authorList>
    </citation>
    <scope>NUCLEOTIDE SEQUENCE</scope>
    <source>
        <strain evidence="1">Linc-1</strain>
    </source>
</reference>
<sequence>MSPKVLDESKDLKIIKMQRDNIQINNFGNITIIQCKIELDHAIKNCGRFSHISQYLPKKIFHGLGINHTASRSMTFAGKKVDNDEEYHRITVRINAGKIYLQSGIIYDVGAGQCSIDLDGGNTF</sequence>
<dbReference type="AlphaFoldDB" id="A0A834J9Y0"/>
<organism evidence="1 2">
    <name type="scientific">Vespula germanica</name>
    <name type="common">German yellow jacket</name>
    <name type="synonym">Paravespula germanica</name>
    <dbReference type="NCBI Taxonomy" id="30212"/>
    <lineage>
        <taxon>Eukaryota</taxon>
        <taxon>Metazoa</taxon>
        <taxon>Ecdysozoa</taxon>
        <taxon>Arthropoda</taxon>
        <taxon>Hexapoda</taxon>
        <taxon>Insecta</taxon>
        <taxon>Pterygota</taxon>
        <taxon>Neoptera</taxon>
        <taxon>Endopterygota</taxon>
        <taxon>Hymenoptera</taxon>
        <taxon>Apocrita</taxon>
        <taxon>Aculeata</taxon>
        <taxon>Vespoidea</taxon>
        <taxon>Vespidae</taxon>
        <taxon>Vespinae</taxon>
        <taxon>Vespula</taxon>
    </lineage>
</organism>
<accession>A0A834J9Y0</accession>
<evidence type="ECO:0000313" key="1">
    <source>
        <dbReference type="EMBL" id="KAF7383129.1"/>
    </source>
</evidence>
<protein>
    <submittedName>
        <fullName evidence="1">Uncharacterized protein</fullName>
    </submittedName>
</protein>
<evidence type="ECO:0000313" key="2">
    <source>
        <dbReference type="Proteomes" id="UP000617340"/>
    </source>
</evidence>
<comment type="caution">
    <text evidence="1">The sequence shown here is derived from an EMBL/GenBank/DDBJ whole genome shotgun (WGS) entry which is preliminary data.</text>
</comment>
<gene>
    <name evidence="1" type="ORF">HZH68_014978</name>
</gene>